<evidence type="ECO:0000259" key="4">
    <source>
        <dbReference type="SMART" id="SM01318"/>
    </source>
</evidence>
<dbReference type="SMART" id="SM01318">
    <property type="entry name" value="SVWC"/>
    <property type="match status" value="1"/>
</dbReference>
<evidence type="ECO:0000313" key="6">
    <source>
        <dbReference type="Proteomes" id="UP000215335"/>
    </source>
</evidence>
<keyword evidence="3" id="KW-0732">Signal</keyword>
<protein>
    <recommendedName>
        <fullName evidence="4">Single domain-containing protein</fullName>
    </recommendedName>
</protein>
<keyword evidence="2" id="KW-0964">Secreted</keyword>
<feature type="chain" id="PRO_5013212086" description="Single domain-containing protein" evidence="3">
    <location>
        <begin position="19"/>
        <end position="97"/>
    </location>
</feature>
<dbReference type="AlphaFoldDB" id="A0A232FCD2"/>
<name>A0A232FCD2_9HYME</name>
<accession>A0A232FCD2</accession>
<dbReference type="EMBL" id="NNAY01000470">
    <property type="protein sequence ID" value="OXU28150.1"/>
    <property type="molecule type" value="Genomic_DNA"/>
</dbReference>
<evidence type="ECO:0000313" key="5">
    <source>
        <dbReference type="EMBL" id="OXU28150.1"/>
    </source>
</evidence>
<proteinExistence type="predicted"/>
<dbReference type="InterPro" id="IPR029277">
    <property type="entry name" value="SVWC_dom"/>
</dbReference>
<dbReference type="Pfam" id="PF15430">
    <property type="entry name" value="SVWC"/>
    <property type="match status" value="1"/>
</dbReference>
<feature type="signal peptide" evidence="3">
    <location>
        <begin position="1"/>
        <end position="18"/>
    </location>
</feature>
<dbReference type="GO" id="GO:0005576">
    <property type="term" value="C:extracellular region"/>
    <property type="evidence" value="ECO:0007669"/>
    <property type="project" value="UniProtKB-SubCell"/>
</dbReference>
<comment type="subcellular location">
    <subcellularLocation>
        <location evidence="1">Secreted</location>
    </subcellularLocation>
</comment>
<dbReference type="Proteomes" id="UP000215335">
    <property type="component" value="Unassembled WGS sequence"/>
</dbReference>
<comment type="caution">
    <text evidence="5">The sequence shown here is derived from an EMBL/GenBank/DDBJ whole genome shotgun (WGS) entry which is preliminary data.</text>
</comment>
<reference evidence="5 6" key="1">
    <citation type="journal article" date="2017" name="Curr. Biol.">
        <title>The Evolution of Venom by Co-option of Single-Copy Genes.</title>
        <authorList>
            <person name="Martinson E.O."/>
            <person name="Mrinalini"/>
            <person name="Kelkar Y.D."/>
            <person name="Chang C.H."/>
            <person name="Werren J.H."/>
        </authorList>
    </citation>
    <scope>NUCLEOTIDE SEQUENCE [LARGE SCALE GENOMIC DNA]</scope>
    <source>
        <strain evidence="5 6">Alberta</strain>
        <tissue evidence="5">Whole body</tissue>
    </source>
</reference>
<evidence type="ECO:0000256" key="2">
    <source>
        <dbReference type="ARBA" id="ARBA00022525"/>
    </source>
</evidence>
<keyword evidence="6" id="KW-1185">Reference proteome</keyword>
<evidence type="ECO:0000256" key="3">
    <source>
        <dbReference type="SAM" id="SignalP"/>
    </source>
</evidence>
<gene>
    <name evidence="5" type="ORF">TSAR_006965</name>
</gene>
<evidence type="ECO:0000256" key="1">
    <source>
        <dbReference type="ARBA" id="ARBA00004613"/>
    </source>
</evidence>
<feature type="domain" description="Single" evidence="4">
    <location>
        <begin position="36"/>
        <end position="93"/>
    </location>
</feature>
<sequence>MKLSVIFGIIFAVATAGAEEVEGNTNNEEVFREEYCTNTPTKAENECSSFRCNKDNTKMIGVTCTEARCSGKPVSFKGDPSKPYPDCCMVPVCEDSK</sequence>
<organism evidence="5 6">
    <name type="scientific">Trichomalopsis sarcophagae</name>
    <dbReference type="NCBI Taxonomy" id="543379"/>
    <lineage>
        <taxon>Eukaryota</taxon>
        <taxon>Metazoa</taxon>
        <taxon>Ecdysozoa</taxon>
        <taxon>Arthropoda</taxon>
        <taxon>Hexapoda</taxon>
        <taxon>Insecta</taxon>
        <taxon>Pterygota</taxon>
        <taxon>Neoptera</taxon>
        <taxon>Endopterygota</taxon>
        <taxon>Hymenoptera</taxon>
        <taxon>Apocrita</taxon>
        <taxon>Proctotrupomorpha</taxon>
        <taxon>Chalcidoidea</taxon>
        <taxon>Pteromalidae</taxon>
        <taxon>Pteromalinae</taxon>
        <taxon>Trichomalopsis</taxon>
    </lineage>
</organism>